<dbReference type="Proteomes" id="UP000868497">
    <property type="component" value="Unassembled WGS sequence"/>
</dbReference>
<gene>
    <name evidence="1" type="ORF">F6W21_04445</name>
</gene>
<evidence type="ECO:0000313" key="2">
    <source>
        <dbReference type="Proteomes" id="UP000868497"/>
    </source>
</evidence>
<dbReference type="AlphaFoldDB" id="A0AAD3YN18"/>
<sequence length="80" mass="8891">MKNEYLIYQIEHGKKMYLTDLPKDDNPLGGIGFQSVHDGTIPSAAGTCPTEEDANKVIAYLREAIGTSYNHFGFEERPVS</sequence>
<name>A0AAD3YN18_KLEOX</name>
<dbReference type="RefSeq" id="WP_202860316.1">
    <property type="nucleotide sequence ID" value="NZ_JAETUX010000001.1"/>
</dbReference>
<comment type="caution">
    <text evidence="1">The sequence shown here is derived from an EMBL/GenBank/DDBJ whole genome shotgun (WGS) entry which is preliminary data.</text>
</comment>
<reference evidence="1" key="2">
    <citation type="submission" date="2019-09" db="EMBL/GenBank/DDBJ databases">
        <authorList>
            <consortium name="NCBI Pathogen Detection Project"/>
        </authorList>
    </citation>
    <scope>NUCLEOTIDE SEQUENCE</scope>
    <source>
        <strain evidence="1">AUSMDU00005748</strain>
    </source>
</reference>
<dbReference type="EMBL" id="DACXIC010000004">
    <property type="protein sequence ID" value="HAU4355575.1"/>
    <property type="molecule type" value="Genomic_DNA"/>
</dbReference>
<evidence type="ECO:0000313" key="1">
    <source>
        <dbReference type="EMBL" id="HAU4355575.1"/>
    </source>
</evidence>
<organism evidence="1 2">
    <name type="scientific">Klebsiella oxytoca</name>
    <dbReference type="NCBI Taxonomy" id="571"/>
    <lineage>
        <taxon>Bacteria</taxon>
        <taxon>Pseudomonadati</taxon>
        <taxon>Pseudomonadota</taxon>
        <taxon>Gammaproteobacteria</taxon>
        <taxon>Enterobacterales</taxon>
        <taxon>Enterobacteriaceae</taxon>
        <taxon>Klebsiella/Raoultella group</taxon>
        <taxon>Klebsiella</taxon>
    </lineage>
</organism>
<protein>
    <submittedName>
        <fullName evidence="1">Uncharacterized protein</fullName>
    </submittedName>
</protein>
<reference evidence="1" key="1">
    <citation type="journal article" date="2018" name="Genome Biol.">
        <title>SKESA: strategic k-mer extension for scrupulous assemblies.</title>
        <authorList>
            <person name="Souvorov A."/>
            <person name="Agarwala R."/>
            <person name="Lipman D.J."/>
        </authorList>
    </citation>
    <scope>NUCLEOTIDE SEQUENCE</scope>
    <source>
        <strain evidence="1">AUSMDU00005748</strain>
    </source>
</reference>
<accession>A0AAD3YN18</accession>
<proteinExistence type="predicted"/>